<dbReference type="EMBL" id="CAUYUJ010021909">
    <property type="protein sequence ID" value="CAK0907725.1"/>
    <property type="molecule type" value="Genomic_DNA"/>
</dbReference>
<organism evidence="1 2">
    <name type="scientific">Prorocentrum cordatum</name>
    <dbReference type="NCBI Taxonomy" id="2364126"/>
    <lineage>
        <taxon>Eukaryota</taxon>
        <taxon>Sar</taxon>
        <taxon>Alveolata</taxon>
        <taxon>Dinophyceae</taxon>
        <taxon>Prorocentrales</taxon>
        <taxon>Prorocentraceae</taxon>
        <taxon>Prorocentrum</taxon>
    </lineage>
</organism>
<dbReference type="Proteomes" id="UP001189429">
    <property type="component" value="Unassembled WGS sequence"/>
</dbReference>
<protein>
    <submittedName>
        <fullName evidence="1">Uncharacterized protein</fullName>
    </submittedName>
</protein>
<name>A0ABN9Y588_9DINO</name>
<evidence type="ECO:0000313" key="1">
    <source>
        <dbReference type="EMBL" id="CAK0907725.1"/>
    </source>
</evidence>
<comment type="caution">
    <text evidence="1">The sequence shown here is derived from an EMBL/GenBank/DDBJ whole genome shotgun (WGS) entry which is preliminary data.</text>
</comment>
<feature type="non-terminal residue" evidence="1">
    <location>
        <position position="1"/>
    </location>
</feature>
<proteinExistence type="predicted"/>
<gene>
    <name evidence="1" type="ORF">PCOR1329_LOCUS82649</name>
</gene>
<evidence type="ECO:0000313" key="2">
    <source>
        <dbReference type="Proteomes" id="UP001189429"/>
    </source>
</evidence>
<reference evidence="1" key="1">
    <citation type="submission" date="2023-10" db="EMBL/GenBank/DDBJ databases">
        <authorList>
            <person name="Chen Y."/>
            <person name="Shah S."/>
            <person name="Dougan E. K."/>
            <person name="Thang M."/>
            <person name="Chan C."/>
        </authorList>
    </citation>
    <scope>NUCLEOTIDE SEQUENCE [LARGE SCALE GENOMIC DNA]</scope>
</reference>
<accession>A0ABN9Y588</accession>
<sequence length="154" mass="16809">AEVFASDEAWAAGRAEPQTLLYCATCWGHTTDINGRGLIAPCPSRKLASAAANKSAISSVCRHPKKARGLLGELPSPLASERYWSRYFFEGSEDGLAMLENPPAVIDSTGPGRPQLHMVLASFRLDEIRAGELGQRAVERIAEKTRAEEPWEED</sequence>
<keyword evidence="2" id="KW-1185">Reference proteome</keyword>